<protein>
    <recommendedName>
        <fullName evidence="5">DNA replication and repair protein RecF</fullName>
    </recommendedName>
</protein>
<comment type="caution">
    <text evidence="3">The sequence shown here is derived from an EMBL/GenBank/DDBJ whole genome shotgun (WGS) entry which is preliminary data.</text>
</comment>
<accession>A0A1S1VB70</accession>
<dbReference type="InterPro" id="IPR051396">
    <property type="entry name" value="Bact_Antivir_Def_Nuclease"/>
</dbReference>
<gene>
    <name evidence="3" type="ORF">EUAN_03310</name>
</gene>
<feature type="domain" description="DUF3696" evidence="1">
    <location>
        <begin position="392"/>
        <end position="432"/>
    </location>
</feature>
<organism evidence="3 4">
    <name type="scientific">Andreesenia angusta</name>
    <dbReference type="NCBI Taxonomy" id="39480"/>
    <lineage>
        <taxon>Bacteria</taxon>
        <taxon>Bacillati</taxon>
        <taxon>Bacillota</taxon>
        <taxon>Tissierellia</taxon>
        <taxon>Tissierellales</taxon>
        <taxon>Gottschalkiaceae</taxon>
        <taxon>Andreesenia</taxon>
    </lineage>
</organism>
<dbReference type="InterPro" id="IPR014592">
    <property type="entry name" value="P-loop_UCP034888"/>
</dbReference>
<dbReference type="STRING" id="39480.EUAN_03310"/>
<dbReference type="PANTHER" id="PTHR43581:SF2">
    <property type="entry name" value="EXCINUCLEASE ATPASE SUBUNIT"/>
    <property type="match status" value="1"/>
</dbReference>
<dbReference type="Gene3D" id="3.40.50.300">
    <property type="entry name" value="P-loop containing nucleotide triphosphate hydrolases"/>
    <property type="match status" value="2"/>
</dbReference>
<evidence type="ECO:0000259" key="2">
    <source>
        <dbReference type="Pfam" id="PF13175"/>
    </source>
</evidence>
<dbReference type="Pfam" id="PF13175">
    <property type="entry name" value="AAA_15"/>
    <property type="match status" value="1"/>
</dbReference>
<evidence type="ECO:0000313" key="4">
    <source>
        <dbReference type="Proteomes" id="UP000180254"/>
    </source>
</evidence>
<dbReference type="SUPFAM" id="SSF52540">
    <property type="entry name" value="P-loop containing nucleoside triphosphate hydrolases"/>
    <property type="match status" value="1"/>
</dbReference>
<dbReference type="AlphaFoldDB" id="A0A1S1VB70"/>
<reference evidence="3 4" key="1">
    <citation type="submission" date="2016-09" db="EMBL/GenBank/DDBJ databases">
        <title>Genome sequence of Eubacterium angustum.</title>
        <authorList>
            <person name="Poehlein A."/>
            <person name="Daniel R."/>
        </authorList>
    </citation>
    <scope>NUCLEOTIDE SEQUENCE [LARGE SCALE GENOMIC DNA]</scope>
    <source>
        <strain evidence="3 4">DSM 1989</strain>
    </source>
</reference>
<name>A0A1S1VB70_9FIRM</name>
<keyword evidence="4" id="KW-1185">Reference proteome</keyword>
<dbReference type="Proteomes" id="UP000180254">
    <property type="component" value="Unassembled WGS sequence"/>
</dbReference>
<evidence type="ECO:0008006" key="5">
    <source>
        <dbReference type="Google" id="ProtNLM"/>
    </source>
</evidence>
<dbReference type="EMBL" id="MKIE01000001">
    <property type="protein sequence ID" value="OHW63467.1"/>
    <property type="molecule type" value="Genomic_DNA"/>
</dbReference>
<dbReference type="Pfam" id="PF12476">
    <property type="entry name" value="DUF3696"/>
    <property type="match status" value="1"/>
</dbReference>
<evidence type="ECO:0000313" key="3">
    <source>
        <dbReference type="EMBL" id="OHW63467.1"/>
    </source>
</evidence>
<feature type="domain" description="Endonuclease GajA/Old nuclease/RecF-like AAA" evidence="2">
    <location>
        <begin position="1"/>
        <end position="380"/>
    </location>
</feature>
<dbReference type="RefSeq" id="WP_071060969.1">
    <property type="nucleotide sequence ID" value="NZ_MKIE01000001.1"/>
</dbReference>
<dbReference type="InterPro" id="IPR022532">
    <property type="entry name" value="DUF3696"/>
</dbReference>
<dbReference type="InterPro" id="IPR027417">
    <property type="entry name" value="P-loop_NTPase"/>
</dbReference>
<dbReference type="PIRSF" id="PIRSF034888">
    <property type="entry name" value="P-loop_UCP034888"/>
    <property type="match status" value="1"/>
</dbReference>
<proteinExistence type="predicted"/>
<dbReference type="OrthoDB" id="308933at2"/>
<dbReference type="PANTHER" id="PTHR43581">
    <property type="entry name" value="ATP/GTP PHOSPHATASE"/>
    <property type="match status" value="1"/>
</dbReference>
<dbReference type="InterPro" id="IPR041685">
    <property type="entry name" value="AAA_GajA/Old/RecF-like"/>
</dbReference>
<evidence type="ECO:0000259" key="1">
    <source>
        <dbReference type="Pfam" id="PF12476"/>
    </source>
</evidence>
<sequence length="445" mass="50842">MINSIELKNFKAFRKSGSVSLKKINLFVGPNSSGKSSFIESLVLLKRCIECLDSKAVIGASSGNDSYKNIIYDNDTRNKLAYRLTFNKLKDDRDFLKDEELSSLNEIYFSSEEEKGDFTVDEIEFSIVLSGDRPVVDDFFIEYGDKKSCHIYLEEGRYCVKLENVVLDCGKYITPHKFYFKLEESVFKELSGDSLRAAIIVKLLFTDLEEKVDEFSRRLIYIESLRTKIERAQSISDIDLESSVGSRGENIVKALLGIDRLGDKEIQKSIKRKINHWLEEFDLGDKLDLEKVNGETYSVFIRNKNLGIYSNLLEVGFGTRQLLPIIIESINSPKHSTIIVEEPETHIHPKAQSKLADLFVESAIEGERNFIIETHSIFLVTEIQILVAEGKISADDVGVYYFTQDSEGSRAINMKLRDNGQFEEEWPSGFFDVHYLLGKKLFDLL</sequence>